<gene>
    <name evidence="1" type="ORF">NBRC116591_06060</name>
</gene>
<evidence type="ECO:0000313" key="1">
    <source>
        <dbReference type="EMBL" id="GAA6166796.1"/>
    </source>
</evidence>
<keyword evidence="2" id="KW-1185">Reference proteome</keyword>
<proteinExistence type="predicted"/>
<evidence type="ECO:0000313" key="2">
    <source>
        <dbReference type="Proteomes" id="UP001465153"/>
    </source>
</evidence>
<dbReference type="RefSeq" id="WP_353301638.1">
    <property type="nucleotide sequence ID" value="NZ_BAABWN010000002.1"/>
</dbReference>
<organism evidence="1 2">
    <name type="scientific">Sessilibacter corallicola</name>
    <dbReference type="NCBI Taxonomy" id="2904075"/>
    <lineage>
        <taxon>Bacteria</taxon>
        <taxon>Pseudomonadati</taxon>
        <taxon>Pseudomonadota</taxon>
        <taxon>Gammaproteobacteria</taxon>
        <taxon>Cellvibrionales</taxon>
        <taxon>Cellvibrionaceae</taxon>
        <taxon>Sessilibacter</taxon>
    </lineage>
</organism>
<dbReference type="Proteomes" id="UP001465153">
    <property type="component" value="Unassembled WGS sequence"/>
</dbReference>
<name>A0ABQ0A580_9GAMM</name>
<sequence length="103" mass="11984">MNFSGNDKKAKQVALHYAKILDNQWIYTLIDNNQSIANSNQARELSLFYWAMLDQSALDKENGVIVLDESDMQYWMERLLNIISGYLSNNGYQEIWDQVSTEV</sequence>
<reference evidence="1 2" key="1">
    <citation type="submission" date="2024-04" db="EMBL/GenBank/DDBJ databases">
        <title>Draft genome sequence of Sessilibacter corallicola NBRC 116591.</title>
        <authorList>
            <person name="Miyakawa T."/>
            <person name="Kusuya Y."/>
            <person name="Miura T."/>
        </authorList>
    </citation>
    <scope>NUCLEOTIDE SEQUENCE [LARGE SCALE GENOMIC DNA]</scope>
    <source>
        <strain evidence="1 2">KU-00831-HH</strain>
    </source>
</reference>
<dbReference type="EMBL" id="BAABWN010000002">
    <property type="protein sequence ID" value="GAA6166796.1"/>
    <property type="molecule type" value="Genomic_DNA"/>
</dbReference>
<comment type="caution">
    <text evidence="1">The sequence shown here is derived from an EMBL/GenBank/DDBJ whole genome shotgun (WGS) entry which is preliminary data.</text>
</comment>
<protein>
    <submittedName>
        <fullName evidence="1">Uncharacterized protein</fullName>
    </submittedName>
</protein>
<accession>A0ABQ0A580</accession>